<protein>
    <recommendedName>
        <fullName evidence="3">Peptidase A2 domain-containing protein</fullName>
    </recommendedName>
</protein>
<dbReference type="GO" id="GO:0006508">
    <property type="term" value="P:proteolysis"/>
    <property type="evidence" value="ECO:0007669"/>
    <property type="project" value="InterPro"/>
</dbReference>
<dbReference type="InterPro" id="IPR001969">
    <property type="entry name" value="Aspartic_peptidase_AS"/>
</dbReference>
<evidence type="ECO:0000259" key="3">
    <source>
        <dbReference type="PROSITE" id="PS50175"/>
    </source>
</evidence>
<reference evidence="4" key="1">
    <citation type="submission" date="2019-12" db="EMBL/GenBank/DDBJ databases">
        <title>High-Quality draft genome sequences of three cyanobacteria isolated from the limestone walls of the Old Cathedral of Coimbra.</title>
        <authorList>
            <person name="Tiago I."/>
            <person name="Soares F."/>
            <person name="Portugal A."/>
        </authorList>
    </citation>
    <scope>NUCLEOTIDE SEQUENCE [LARGE SCALE GENOMIC DNA]</scope>
    <source>
        <strain evidence="4">C</strain>
    </source>
</reference>
<gene>
    <name evidence="4" type="ORF">GS597_01210</name>
</gene>
<evidence type="ECO:0000256" key="2">
    <source>
        <dbReference type="SAM" id="Phobius"/>
    </source>
</evidence>
<dbReference type="PROSITE" id="PS50175">
    <property type="entry name" value="ASP_PROT_RETROV"/>
    <property type="match status" value="1"/>
</dbReference>
<dbReference type="InterPro" id="IPR021109">
    <property type="entry name" value="Peptidase_aspartic_dom_sf"/>
</dbReference>
<dbReference type="RefSeq" id="WP_161823639.1">
    <property type="nucleotide sequence ID" value="NZ_WVIC01000002.1"/>
</dbReference>
<sequence length="364" mass="39703">MPAVQHIKAMQLIWHCWITPILFLSAVISFGGTYASLAVADITPPAVSPPRETLRVRRPIPLEANLQAIVHLQDFAVDPPQTFGSGRLPLVPFGDTGVHVLRGTFGNQPQWFLLDTGASTSLLSDAITQTLPGSGQVISPQQLGFAVAGEDCPDMSATLHQVPDLQLETVRITNLWGLQFQHVQIPQGISAVLGMDVLRQFDVHIQPGQKSLRLLPPTILPANVVAEAIPLKERLGVMLTKVQLNGQGPFTMLLDTGAGSTFISEGVAQQLRLQSDTLEPIHIQGFCGLETAMRSRLTSLKLQQHEQTNLETIILSSPILEMLNVDGILGQNFLNGYRQYWRFTPANLPTGKVEGSLLLYPESP</sequence>
<keyword evidence="2" id="KW-0812">Transmembrane</keyword>
<name>A0A8K1ZW11_9CYAN</name>
<dbReference type="Pfam" id="PF13975">
    <property type="entry name" value="gag-asp_proteas"/>
    <property type="match status" value="1"/>
</dbReference>
<keyword evidence="5" id="KW-1185">Reference proteome</keyword>
<evidence type="ECO:0000313" key="4">
    <source>
        <dbReference type="EMBL" id="NCJ05158.1"/>
    </source>
</evidence>
<dbReference type="PROSITE" id="PS00141">
    <property type="entry name" value="ASP_PROTEASE"/>
    <property type="match status" value="1"/>
</dbReference>
<dbReference type="CDD" id="cd05483">
    <property type="entry name" value="retropepsin_like_bacteria"/>
    <property type="match status" value="1"/>
</dbReference>
<comment type="caution">
    <text evidence="4">The sequence shown here is derived from an EMBL/GenBank/DDBJ whole genome shotgun (WGS) entry which is preliminary data.</text>
</comment>
<dbReference type="SUPFAM" id="SSF50630">
    <property type="entry name" value="Acid proteases"/>
    <property type="match status" value="2"/>
</dbReference>
<proteinExistence type="predicted"/>
<keyword evidence="1" id="KW-0378">Hydrolase</keyword>
<dbReference type="Proteomes" id="UP000607397">
    <property type="component" value="Unassembled WGS sequence"/>
</dbReference>
<accession>A0A8K1ZW11</accession>
<evidence type="ECO:0000313" key="5">
    <source>
        <dbReference type="Proteomes" id="UP000607397"/>
    </source>
</evidence>
<dbReference type="Gene3D" id="2.40.70.10">
    <property type="entry name" value="Acid Proteases"/>
    <property type="match status" value="2"/>
</dbReference>
<keyword evidence="2" id="KW-0472">Membrane</keyword>
<dbReference type="AlphaFoldDB" id="A0A8K1ZW11"/>
<keyword evidence="2" id="KW-1133">Transmembrane helix</keyword>
<evidence type="ECO:0000256" key="1">
    <source>
        <dbReference type="ARBA" id="ARBA00022801"/>
    </source>
</evidence>
<dbReference type="EMBL" id="WVIC01000002">
    <property type="protein sequence ID" value="NCJ05158.1"/>
    <property type="molecule type" value="Genomic_DNA"/>
</dbReference>
<feature type="transmembrane region" description="Helical" evidence="2">
    <location>
        <begin position="12"/>
        <end position="35"/>
    </location>
</feature>
<feature type="domain" description="Peptidase A2" evidence="3">
    <location>
        <begin position="250"/>
        <end position="333"/>
    </location>
</feature>
<dbReference type="InterPro" id="IPR034122">
    <property type="entry name" value="Retropepsin-like_bacterial"/>
</dbReference>
<organism evidence="4 5">
    <name type="scientific">Petrachloros mirabilis ULC683</name>
    <dbReference type="NCBI Taxonomy" id="2781853"/>
    <lineage>
        <taxon>Bacteria</taxon>
        <taxon>Bacillati</taxon>
        <taxon>Cyanobacteriota</taxon>
        <taxon>Cyanophyceae</taxon>
        <taxon>Synechococcales</taxon>
        <taxon>Petrachlorosaceae</taxon>
        <taxon>Petrachloros</taxon>
        <taxon>Petrachloros mirabilis</taxon>
    </lineage>
</organism>
<dbReference type="GO" id="GO:0004190">
    <property type="term" value="F:aspartic-type endopeptidase activity"/>
    <property type="evidence" value="ECO:0007669"/>
    <property type="project" value="InterPro"/>
</dbReference>
<dbReference type="InterPro" id="IPR001995">
    <property type="entry name" value="Peptidase_A2_cat"/>
</dbReference>